<sequence>MITLTFIVMEVLFMDSTKSSLLHREYVSRINLVQDYIERNINKVFTLEELSAISGFSKYHFHRIFGSIMNETLSNYINRLKLEKAASYLLHAPHKTITEIALDLCFTNSAMFARSFKKYYGMSATEYRLTYSKKSQTNSKIRKVNNAPLRYNEIDKTNDWRQKKLKLECKVDIVDVEEMTVIYLRHVGAYSEFGKVFQNMLGRLVTWASAKGIVNDKGIKLLTIYHDNHEITNEDKLRTSVCMAVPKDTIVDGELGKMAIPAGKYAIGHFTIDNGEQHGDAWKYLYGEWLPNSGYQPDDGASFEMYLNDPNTHPEKKHLIDIYLPVKPL</sequence>
<accession>A0A6N9PYC4</accession>
<dbReference type="GO" id="GO:0043565">
    <property type="term" value="F:sequence-specific DNA binding"/>
    <property type="evidence" value="ECO:0007669"/>
    <property type="project" value="InterPro"/>
</dbReference>
<evidence type="ECO:0000259" key="3">
    <source>
        <dbReference type="PROSITE" id="PS01124"/>
    </source>
</evidence>
<dbReference type="AlphaFoldDB" id="A0A6N9PYC4"/>
<name>A0A6N9PYC4_9BACL</name>
<gene>
    <name evidence="4" type="ORF">ERL59_03205</name>
</gene>
<protein>
    <submittedName>
        <fullName evidence="4">AraC family transcriptional regulator</fullName>
    </submittedName>
</protein>
<dbReference type="InterPro" id="IPR018060">
    <property type="entry name" value="HTH_AraC"/>
</dbReference>
<feature type="domain" description="HTH araC/xylS-type" evidence="3">
    <location>
        <begin position="31"/>
        <end position="130"/>
    </location>
</feature>
<dbReference type="SUPFAM" id="SSF55136">
    <property type="entry name" value="Probable bacterial effector-binding domain"/>
    <property type="match status" value="1"/>
</dbReference>
<reference evidence="4 5" key="1">
    <citation type="submission" date="2019-01" db="EMBL/GenBank/DDBJ databases">
        <title>Chengkuizengella sp. nov., isolated from deep-sea sediment of East Pacific Ocean.</title>
        <authorList>
            <person name="Yang J."/>
            <person name="Lai Q."/>
            <person name="Shao Z."/>
        </authorList>
    </citation>
    <scope>NUCLEOTIDE SEQUENCE [LARGE SCALE GENOMIC DNA]</scope>
    <source>
        <strain evidence="4 5">YPA3-1-1</strain>
    </source>
</reference>
<dbReference type="GO" id="GO:0003700">
    <property type="term" value="F:DNA-binding transcription factor activity"/>
    <property type="evidence" value="ECO:0007669"/>
    <property type="project" value="InterPro"/>
</dbReference>
<dbReference type="PANTHER" id="PTHR40055:SF1">
    <property type="entry name" value="TRANSCRIPTIONAL REGULATOR YGIV-RELATED"/>
    <property type="match status" value="1"/>
</dbReference>
<dbReference type="PROSITE" id="PS01124">
    <property type="entry name" value="HTH_ARAC_FAMILY_2"/>
    <property type="match status" value="1"/>
</dbReference>
<evidence type="ECO:0000313" key="5">
    <source>
        <dbReference type="Proteomes" id="UP000448943"/>
    </source>
</evidence>
<dbReference type="PANTHER" id="PTHR40055">
    <property type="entry name" value="TRANSCRIPTIONAL REGULATOR YGIV-RELATED"/>
    <property type="match status" value="1"/>
</dbReference>
<dbReference type="InterPro" id="IPR009057">
    <property type="entry name" value="Homeodomain-like_sf"/>
</dbReference>
<dbReference type="Proteomes" id="UP000448943">
    <property type="component" value="Unassembled WGS sequence"/>
</dbReference>
<dbReference type="Gene3D" id="3.20.80.10">
    <property type="entry name" value="Regulatory factor, effector binding domain"/>
    <property type="match status" value="1"/>
</dbReference>
<evidence type="ECO:0000256" key="2">
    <source>
        <dbReference type="ARBA" id="ARBA00023163"/>
    </source>
</evidence>
<dbReference type="Gene3D" id="1.10.10.60">
    <property type="entry name" value="Homeodomain-like"/>
    <property type="match status" value="2"/>
</dbReference>
<comment type="caution">
    <text evidence="4">The sequence shown here is derived from an EMBL/GenBank/DDBJ whole genome shotgun (WGS) entry which is preliminary data.</text>
</comment>
<evidence type="ECO:0000256" key="1">
    <source>
        <dbReference type="ARBA" id="ARBA00023015"/>
    </source>
</evidence>
<proteinExistence type="predicted"/>
<keyword evidence="2" id="KW-0804">Transcription</keyword>
<dbReference type="InterPro" id="IPR029442">
    <property type="entry name" value="GyrI-like"/>
</dbReference>
<dbReference type="SUPFAM" id="SSF46689">
    <property type="entry name" value="Homeodomain-like"/>
    <property type="match status" value="2"/>
</dbReference>
<evidence type="ECO:0000313" key="4">
    <source>
        <dbReference type="EMBL" id="NBI27967.1"/>
    </source>
</evidence>
<dbReference type="Pfam" id="PF12833">
    <property type="entry name" value="HTH_18"/>
    <property type="match status" value="1"/>
</dbReference>
<dbReference type="SMART" id="SM00342">
    <property type="entry name" value="HTH_ARAC"/>
    <property type="match status" value="1"/>
</dbReference>
<dbReference type="InterPro" id="IPR050908">
    <property type="entry name" value="SmbC-like"/>
</dbReference>
<keyword evidence="1" id="KW-0805">Transcription regulation</keyword>
<dbReference type="InterPro" id="IPR011256">
    <property type="entry name" value="Reg_factor_effector_dom_sf"/>
</dbReference>
<dbReference type="InterPro" id="IPR010499">
    <property type="entry name" value="AraC_E-bd"/>
</dbReference>
<dbReference type="SMART" id="SM00871">
    <property type="entry name" value="AraC_E_bind"/>
    <property type="match status" value="1"/>
</dbReference>
<dbReference type="EMBL" id="SIJB01000007">
    <property type="protein sequence ID" value="NBI27967.1"/>
    <property type="molecule type" value="Genomic_DNA"/>
</dbReference>
<dbReference type="Pfam" id="PF06445">
    <property type="entry name" value="GyrI-like"/>
    <property type="match status" value="1"/>
</dbReference>
<keyword evidence="5" id="KW-1185">Reference proteome</keyword>
<organism evidence="4 5">
    <name type="scientific">Chengkuizengella marina</name>
    <dbReference type="NCBI Taxonomy" id="2507566"/>
    <lineage>
        <taxon>Bacteria</taxon>
        <taxon>Bacillati</taxon>
        <taxon>Bacillota</taxon>
        <taxon>Bacilli</taxon>
        <taxon>Bacillales</taxon>
        <taxon>Paenibacillaceae</taxon>
        <taxon>Chengkuizengella</taxon>
    </lineage>
</organism>